<name>A0ABM7RAZ2_9BACT</name>
<sequence>MFFGKTPDGLRLGAAMNLRMILCSVATGFPVAVFGQGALTPDSPTPAPTMKSLQEIWDKLCELDERVGALESDASDEASSMEDALAGLGEVLGATTRYNWSVTTIDSSTDDVGKYASLAISGDHDPAIAYYNATDRDLLFIEQDGSTWDKETIDSYGYAGVHCSLAFSDDGHAGIAYQDESDGALNFACRYEGSSSFLAYRVKSPDASQVWGTYNSLAFAPNGRPYIAHRDQDALKLYVSYLDQAVTETPGEFTSANWNTFSLMADLSGYHPSLDFKSDGRWGISHGLPGGGYNVQFIEQSASGWSFTTPDSTAQSGQYTSAKFNSSNKPGIAYYDQASGSLKYASKPGSGWSSETVDASANVGKWCSLAFTTDDRPAIAYYDSTNGDLKYAERNSDGGWKVSTVDSDGDVGQYASLALGRLGRPWIAYYDVTNGNLKFAKASSRSFVAKFPQ</sequence>
<evidence type="ECO:0000313" key="2">
    <source>
        <dbReference type="Proteomes" id="UP001374893"/>
    </source>
</evidence>
<dbReference type="EMBL" id="AP024702">
    <property type="protein sequence ID" value="BCX46542.1"/>
    <property type="molecule type" value="Genomic_DNA"/>
</dbReference>
<dbReference type="SUPFAM" id="SSF89372">
    <property type="entry name" value="Fucose-specific lectin"/>
    <property type="match status" value="1"/>
</dbReference>
<organism evidence="1 2">
    <name type="scientific">Haloferula helveola</name>
    <dbReference type="NCBI Taxonomy" id="490095"/>
    <lineage>
        <taxon>Bacteria</taxon>
        <taxon>Pseudomonadati</taxon>
        <taxon>Verrucomicrobiota</taxon>
        <taxon>Verrucomicrobiia</taxon>
        <taxon>Verrucomicrobiales</taxon>
        <taxon>Verrucomicrobiaceae</taxon>
        <taxon>Haloferula</taxon>
    </lineage>
</organism>
<gene>
    <name evidence="1" type="ORF">HAHE_04500</name>
</gene>
<keyword evidence="2" id="KW-1185">Reference proteome</keyword>
<evidence type="ECO:0000313" key="1">
    <source>
        <dbReference type="EMBL" id="BCX46542.1"/>
    </source>
</evidence>
<accession>A0ABM7RAZ2</accession>
<protein>
    <submittedName>
        <fullName evidence="1">Fibronectin type III protein</fullName>
    </submittedName>
</protein>
<dbReference type="Proteomes" id="UP001374893">
    <property type="component" value="Chromosome"/>
</dbReference>
<dbReference type="Gene3D" id="2.120.10.70">
    <property type="entry name" value="Fucose-specific lectin"/>
    <property type="match status" value="2"/>
</dbReference>
<reference evidence="1 2" key="1">
    <citation type="submission" date="2021-06" db="EMBL/GenBank/DDBJ databases">
        <title>Complete genome of Haloferula helveola possessing various polysaccharide degrading enzymes.</title>
        <authorList>
            <person name="Takami H."/>
            <person name="Huang C."/>
            <person name="Hamasaki K."/>
        </authorList>
    </citation>
    <scope>NUCLEOTIDE SEQUENCE [LARGE SCALE GENOMIC DNA]</scope>
    <source>
        <strain evidence="1 2">CN-1</strain>
    </source>
</reference>
<proteinExistence type="predicted"/>